<keyword evidence="2" id="KW-1185">Reference proteome</keyword>
<proteinExistence type="predicted"/>
<evidence type="ECO:0000313" key="2">
    <source>
        <dbReference type="Proteomes" id="UP000799429"/>
    </source>
</evidence>
<dbReference type="AlphaFoldDB" id="A0A9P4S8J7"/>
<dbReference type="Proteomes" id="UP000799429">
    <property type="component" value="Unassembled WGS sequence"/>
</dbReference>
<name>A0A9P4S8J7_9PEZI</name>
<comment type="caution">
    <text evidence="1">The sequence shown here is derived from an EMBL/GenBank/DDBJ whole genome shotgun (WGS) entry which is preliminary data.</text>
</comment>
<protein>
    <submittedName>
        <fullName evidence="1">Uncharacterized protein</fullName>
    </submittedName>
</protein>
<reference evidence="1" key="1">
    <citation type="journal article" date="2020" name="Stud. Mycol.">
        <title>101 Dothideomycetes genomes: a test case for predicting lifestyles and emergence of pathogens.</title>
        <authorList>
            <person name="Haridas S."/>
            <person name="Albert R."/>
            <person name="Binder M."/>
            <person name="Bloem J."/>
            <person name="Labutti K."/>
            <person name="Salamov A."/>
            <person name="Andreopoulos B."/>
            <person name="Baker S."/>
            <person name="Barry K."/>
            <person name="Bills G."/>
            <person name="Bluhm B."/>
            <person name="Cannon C."/>
            <person name="Castanera R."/>
            <person name="Culley D."/>
            <person name="Daum C."/>
            <person name="Ezra D."/>
            <person name="Gonzalez J."/>
            <person name="Henrissat B."/>
            <person name="Kuo A."/>
            <person name="Liang C."/>
            <person name="Lipzen A."/>
            <person name="Lutzoni F."/>
            <person name="Magnuson J."/>
            <person name="Mondo S."/>
            <person name="Nolan M."/>
            <person name="Ohm R."/>
            <person name="Pangilinan J."/>
            <person name="Park H.-J."/>
            <person name="Ramirez L."/>
            <person name="Alfaro M."/>
            <person name="Sun H."/>
            <person name="Tritt A."/>
            <person name="Yoshinaga Y."/>
            <person name="Zwiers L.-H."/>
            <person name="Turgeon B."/>
            <person name="Goodwin S."/>
            <person name="Spatafora J."/>
            <person name="Crous P."/>
            <person name="Grigoriev I."/>
        </authorList>
    </citation>
    <scope>NUCLEOTIDE SEQUENCE</scope>
    <source>
        <strain evidence="1">CBS 101060</strain>
    </source>
</reference>
<dbReference type="EMBL" id="MU006097">
    <property type="protein sequence ID" value="KAF2838066.1"/>
    <property type="molecule type" value="Genomic_DNA"/>
</dbReference>
<accession>A0A9P4S8J7</accession>
<organism evidence="1 2">
    <name type="scientific">Patellaria atrata CBS 101060</name>
    <dbReference type="NCBI Taxonomy" id="1346257"/>
    <lineage>
        <taxon>Eukaryota</taxon>
        <taxon>Fungi</taxon>
        <taxon>Dikarya</taxon>
        <taxon>Ascomycota</taxon>
        <taxon>Pezizomycotina</taxon>
        <taxon>Dothideomycetes</taxon>
        <taxon>Dothideomycetes incertae sedis</taxon>
        <taxon>Patellariales</taxon>
        <taxon>Patellariaceae</taxon>
        <taxon>Patellaria</taxon>
    </lineage>
</organism>
<gene>
    <name evidence="1" type="ORF">M501DRAFT_1004894</name>
</gene>
<sequence>MPRRIDLLKPDEKKKKGTSAIVSLDFQPPKLEDVLLIVDLNIEGYDEKESGVLESISARAGTRAAGIIFLYATVTFTYQRRQTRA</sequence>
<evidence type="ECO:0000313" key="1">
    <source>
        <dbReference type="EMBL" id="KAF2838066.1"/>
    </source>
</evidence>